<evidence type="ECO:0000256" key="1">
    <source>
        <dbReference type="ARBA" id="ARBA00004651"/>
    </source>
</evidence>
<feature type="transmembrane region" description="Helical" evidence="12">
    <location>
        <begin position="322"/>
        <end position="345"/>
    </location>
</feature>
<evidence type="ECO:0000256" key="7">
    <source>
        <dbReference type="ARBA" id="ARBA00022723"/>
    </source>
</evidence>
<keyword evidence="13" id="KW-0732">Signal</keyword>
<accession>A0AAE3GBT4</accession>
<dbReference type="PANTHER" id="PTHR43141">
    <property type="entry name" value="CYTOCHROME BD2 SUBUNIT II"/>
    <property type="match status" value="1"/>
</dbReference>
<evidence type="ECO:0000256" key="3">
    <source>
        <dbReference type="ARBA" id="ARBA00022448"/>
    </source>
</evidence>
<feature type="signal peptide" evidence="13">
    <location>
        <begin position="1"/>
        <end position="20"/>
    </location>
</feature>
<keyword evidence="4" id="KW-1003">Cell membrane</keyword>
<keyword evidence="9 12" id="KW-1133">Transmembrane helix</keyword>
<keyword evidence="6 12" id="KW-0812">Transmembrane</keyword>
<evidence type="ECO:0000256" key="9">
    <source>
        <dbReference type="ARBA" id="ARBA00022989"/>
    </source>
</evidence>
<evidence type="ECO:0000256" key="6">
    <source>
        <dbReference type="ARBA" id="ARBA00022692"/>
    </source>
</evidence>
<dbReference type="GO" id="GO:0005886">
    <property type="term" value="C:plasma membrane"/>
    <property type="evidence" value="ECO:0007669"/>
    <property type="project" value="UniProtKB-SubCell"/>
</dbReference>
<evidence type="ECO:0000256" key="11">
    <source>
        <dbReference type="ARBA" id="ARBA00023136"/>
    </source>
</evidence>
<dbReference type="EMBL" id="JAMTCK010000003">
    <property type="protein sequence ID" value="MCP2164367.1"/>
    <property type="molecule type" value="Genomic_DNA"/>
</dbReference>
<evidence type="ECO:0000256" key="4">
    <source>
        <dbReference type="ARBA" id="ARBA00022475"/>
    </source>
</evidence>
<feature type="transmembrane region" description="Helical" evidence="12">
    <location>
        <begin position="25"/>
        <end position="46"/>
    </location>
</feature>
<dbReference type="GO" id="GO:0009055">
    <property type="term" value="F:electron transfer activity"/>
    <property type="evidence" value="ECO:0007669"/>
    <property type="project" value="TreeGrafter"/>
</dbReference>
<comment type="caution">
    <text evidence="14">The sequence shown here is derived from an EMBL/GenBank/DDBJ whole genome shotgun (WGS) entry which is preliminary data.</text>
</comment>
<evidence type="ECO:0000256" key="10">
    <source>
        <dbReference type="ARBA" id="ARBA00023004"/>
    </source>
</evidence>
<dbReference type="GO" id="GO:0016682">
    <property type="term" value="F:oxidoreductase activity, acting on diphenols and related substances as donors, oxygen as acceptor"/>
    <property type="evidence" value="ECO:0007669"/>
    <property type="project" value="TreeGrafter"/>
</dbReference>
<dbReference type="InterPro" id="IPR003317">
    <property type="entry name" value="Cyt-d_oxidase_su2"/>
</dbReference>
<dbReference type="GO" id="GO:0019646">
    <property type="term" value="P:aerobic electron transport chain"/>
    <property type="evidence" value="ECO:0007669"/>
    <property type="project" value="TreeGrafter"/>
</dbReference>
<keyword evidence="15" id="KW-1185">Reference proteome</keyword>
<feature type="transmembrane region" description="Helical" evidence="12">
    <location>
        <begin position="107"/>
        <end position="127"/>
    </location>
</feature>
<feature type="transmembrane region" description="Helical" evidence="12">
    <location>
        <begin position="275"/>
        <end position="294"/>
    </location>
</feature>
<keyword evidence="5" id="KW-0349">Heme</keyword>
<dbReference type="PIRSF" id="PIRSF000267">
    <property type="entry name" value="Cyt_oxidse_sub2"/>
    <property type="match status" value="1"/>
</dbReference>
<evidence type="ECO:0000256" key="2">
    <source>
        <dbReference type="ARBA" id="ARBA00007543"/>
    </source>
</evidence>
<organism evidence="14 15">
    <name type="scientific">Goodfellowiella coeruleoviolacea</name>
    <dbReference type="NCBI Taxonomy" id="334858"/>
    <lineage>
        <taxon>Bacteria</taxon>
        <taxon>Bacillati</taxon>
        <taxon>Actinomycetota</taxon>
        <taxon>Actinomycetes</taxon>
        <taxon>Pseudonocardiales</taxon>
        <taxon>Pseudonocardiaceae</taxon>
        <taxon>Goodfellowiella</taxon>
    </lineage>
</organism>
<keyword evidence="7" id="KW-0479">Metal-binding</keyword>
<comment type="subcellular location">
    <subcellularLocation>
        <location evidence="1">Cell membrane</location>
        <topology evidence="1">Multi-pass membrane protein</topology>
    </subcellularLocation>
</comment>
<dbReference type="Pfam" id="PF02322">
    <property type="entry name" value="Cyt_bd_oxida_II"/>
    <property type="match status" value="1"/>
</dbReference>
<dbReference type="RefSeq" id="WP_253767974.1">
    <property type="nucleotide sequence ID" value="NZ_JAMTCK010000003.1"/>
</dbReference>
<evidence type="ECO:0000256" key="8">
    <source>
        <dbReference type="ARBA" id="ARBA00022982"/>
    </source>
</evidence>
<keyword evidence="3" id="KW-0813">Transport</keyword>
<evidence type="ECO:0000256" key="5">
    <source>
        <dbReference type="ARBA" id="ARBA00022617"/>
    </source>
</evidence>
<dbReference type="GO" id="GO:0070069">
    <property type="term" value="C:cytochrome complex"/>
    <property type="evidence" value="ECO:0007669"/>
    <property type="project" value="TreeGrafter"/>
</dbReference>
<evidence type="ECO:0000313" key="15">
    <source>
        <dbReference type="Proteomes" id="UP001206128"/>
    </source>
</evidence>
<gene>
    <name evidence="14" type="ORF">LX83_001207</name>
</gene>
<keyword evidence="8" id="KW-0249">Electron transport</keyword>
<feature type="transmembrane region" description="Helical" evidence="12">
    <location>
        <begin position="246"/>
        <end position="268"/>
    </location>
</feature>
<dbReference type="AlphaFoldDB" id="A0AAE3GBT4"/>
<name>A0AAE3GBT4_9PSEU</name>
<dbReference type="Proteomes" id="UP001206128">
    <property type="component" value="Unassembled WGS sequence"/>
</dbReference>
<sequence>MLLHTAGAAAQSVLAAPAGAAPAQPGGLAVFWFCVIAVLWLGYLFLEGFDFGVGMLLPVLGRDETERRVLVNTIGPVWDGNEVWLIVAAGATFAAFPGWYASLFSSAYLPLVVLLVALIGRGVAFEYRGKVDSARWRRVWDRVIVFGSWAPALSVGLLLSWNVLGLPLDANGDRVGSAFAAFSWPTLLGALAVAGFALVHGAVFVALKTEGPIRDRARTLALTVAPVALLPLVGLVLLVQTRAGSLWTWVPVVVVLAAAAAGLVRLAAGREGQAFALLGVVVAAAVVALFGALYPNTIPSTVDPAFSLTVADTASSPYTLSVMTWVAAFGTPAVLVYQGWTYWVFRRRIGTRHIPAVHVPAAP</sequence>
<proteinExistence type="inferred from homology"/>
<feature type="transmembrane region" description="Helical" evidence="12">
    <location>
        <begin position="181"/>
        <end position="207"/>
    </location>
</feature>
<dbReference type="NCBIfam" id="TIGR00203">
    <property type="entry name" value="cydB"/>
    <property type="match status" value="1"/>
</dbReference>
<protein>
    <submittedName>
        <fullName evidence="14">Cytochrome bd-I ubiquinol oxidase subunit 2 apoprotein</fullName>
    </submittedName>
</protein>
<dbReference type="GO" id="GO:0046872">
    <property type="term" value="F:metal ion binding"/>
    <property type="evidence" value="ECO:0007669"/>
    <property type="project" value="UniProtKB-KW"/>
</dbReference>
<keyword evidence="11 12" id="KW-0472">Membrane</keyword>
<evidence type="ECO:0000313" key="14">
    <source>
        <dbReference type="EMBL" id="MCP2164367.1"/>
    </source>
</evidence>
<feature type="chain" id="PRO_5042017033" evidence="13">
    <location>
        <begin position="21"/>
        <end position="363"/>
    </location>
</feature>
<dbReference type="PANTHER" id="PTHR43141:SF5">
    <property type="entry name" value="CYTOCHROME BD-I UBIQUINOL OXIDASE SUBUNIT 2"/>
    <property type="match status" value="1"/>
</dbReference>
<evidence type="ECO:0000256" key="13">
    <source>
        <dbReference type="SAM" id="SignalP"/>
    </source>
</evidence>
<reference evidence="14" key="1">
    <citation type="submission" date="2022-06" db="EMBL/GenBank/DDBJ databases">
        <title>Genomic Encyclopedia of Archaeal and Bacterial Type Strains, Phase II (KMG-II): from individual species to whole genera.</title>
        <authorList>
            <person name="Goeker M."/>
        </authorList>
    </citation>
    <scope>NUCLEOTIDE SEQUENCE</scope>
    <source>
        <strain evidence="14">DSM 43935</strain>
    </source>
</reference>
<comment type="similarity">
    <text evidence="2">Belongs to the cytochrome ubiquinol oxidase subunit 2 family.</text>
</comment>
<feature type="transmembrane region" description="Helical" evidence="12">
    <location>
        <begin position="139"/>
        <end position="161"/>
    </location>
</feature>
<keyword evidence="10" id="KW-0408">Iron</keyword>
<feature type="transmembrane region" description="Helical" evidence="12">
    <location>
        <begin position="219"/>
        <end position="240"/>
    </location>
</feature>
<evidence type="ECO:0000256" key="12">
    <source>
        <dbReference type="SAM" id="Phobius"/>
    </source>
</evidence>